<proteinExistence type="predicted"/>
<dbReference type="AlphaFoldDB" id="A0A1H2SNE2"/>
<dbReference type="EMBL" id="FNNF01000010">
    <property type="protein sequence ID" value="SDW33108.1"/>
    <property type="molecule type" value="Genomic_DNA"/>
</dbReference>
<dbReference type="OrthoDB" id="383937at2"/>
<keyword evidence="1" id="KW-1133">Transmembrane helix</keyword>
<evidence type="ECO:0000313" key="2">
    <source>
        <dbReference type="EMBL" id="SDW33108.1"/>
    </source>
</evidence>
<dbReference type="Pfam" id="PF01547">
    <property type="entry name" value="SBP_bac_1"/>
    <property type="match status" value="1"/>
</dbReference>
<dbReference type="PROSITE" id="PS51257">
    <property type="entry name" value="PROKAR_LIPOPROTEIN"/>
    <property type="match status" value="1"/>
</dbReference>
<dbReference type="Gene3D" id="3.40.190.10">
    <property type="entry name" value="Periplasmic binding protein-like II"/>
    <property type="match status" value="1"/>
</dbReference>
<keyword evidence="2" id="KW-0762">Sugar transport</keyword>
<dbReference type="Proteomes" id="UP000182429">
    <property type="component" value="Unassembled WGS sequence"/>
</dbReference>
<evidence type="ECO:0000313" key="3">
    <source>
        <dbReference type="Proteomes" id="UP000182429"/>
    </source>
</evidence>
<dbReference type="InterPro" id="IPR050490">
    <property type="entry name" value="Bact_solute-bd_prot1"/>
</dbReference>
<sequence>MINMIKSHQKAIVIWIISLACFSSFIYWNNPERVITITLGTYVGSHWDVPDPTSYKLLDRIIKNFEKENPTIKVKYEPGIAKSDYSSWLSDLIVQGKQPDVFIVPDDDFNLLLSTGALDNLNRLVKEDRFNTNIFFDSAIDAGVVNHEVYALPFSSNPVMMCVNMDILKKEGITIPEHWTIEEFYDMCNKITKDTDHDGVLDQFGVCDYTWKDVIAGYGISLFNEEGTKSYFNSSKVKKAFAMLSKITHLNKNIKVSSEDFDKGKVAFMPMTLAQYRTYKPYPYRVAKYSTFSWNCRSMPTSTSNAAYQMKTALIGLSSRSNHKQSAWKFLKMICSDPDVQQLILEQSQGASPVREVMNDSFTDNLFKRNGFGPSELTAQRINTIMEQTIAYPKFKKYARVMEVADYLVTLSLANNSLDADLSQIHQNVQKLL</sequence>
<reference evidence="2 3" key="1">
    <citation type="submission" date="2016-10" db="EMBL/GenBank/DDBJ databases">
        <authorList>
            <person name="de Groot N.N."/>
        </authorList>
    </citation>
    <scope>NUCLEOTIDE SEQUENCE [LARGE SCALE GENOMIC DNA]</scope>
    <source>
        <strain evidence="2 3">S3b</strain>
    </source>
</reference>
<accession>A0A1H2SNE2</accession>
<gene>
    <name evidence="2" type="ORF">SAMN04487759_11010</name>
</gene>
<evidence type="ECO:0000256" key="1">
    <source>
        <dbReference type="SAM" id="Phobius"/>
    </source>
</evidence>
<dbReference type="PANTHER" id="PTHR43649">
    <property type="entry name" value="ARABINOSE-BINDING PROTEIN-RELATED"/>
    <property type="match status" value="1"/>
</dbReference>
<keyword evidence="2" id="KW-0813">Transport</keyword>
<dbReference type="eggNOG" id="COG1653">
    <property type="taxonomic scope" value="Bacteria"/>
</dbReference>
<organism evidence="2 3">
    <name type="scientific">Kandleria vitulina</name>
    <dbReference type="NCBI Taxonomy" id="1630"/>
    <lineage>
        <taxon>Bacteria</taxon>
        <taxon>Bacillati</taxon>
        <taxon>Bacillota</taxon>
        <taxon>Erysipelotrichia</taxon>
        <taxon>Erysipelotrichales</taxon>
        <taxon>Coprobacillaceae</taxon>
        <taxon>Kandleria</taxon>
    </lineage>
</organism>
<keyword evidence="1" id="KW-0812">Transmembrane</keyword>
<dbReference type="InterPro" id="IPR006059">
    <property type="entry name" value="SBP"/>
</dbReference>
<dbReference type="RefSeq" id="WP_074686099.1">
    <property type="nucleotide sequence ID" value="NZ_FNNF01000010.1"/>
</dbReference>
<dbReference type="STRING" id="1630.SAMN05216514_11539"/>
<protein>
    <submittedName>
        <fullName evidence="2">Multiple sugar transport system substrate-binding protein</fullName>
    </submittedName>
</protein>
<dbReference type="SUPFAM" id="SSF53850">
    <property type="entry name" value="Periplasmic binding protein-like II"/>
    <property type="match status" value="1"/>
</dbReference>
<dbReference type="PANTHER" id="PTHR43649:SF12">
    <property type="entry name" value="DIACETYLCHITOBIOSE BINDING PROTEIN DASA"/>
    <property type="match status" value="1"/>
</dbReference>
<name>A0A1H2SNE2_9FIRM</name>
<keyword evidence="1" id="KW-0472">Membrane</keyword>
<feature type="transmembrane region" description="Helical" evidence="1">
    <location>
        <begin position="12"/>
        <end position="28"/>
    </location>
</feature>